<dbReference type="InterPro" id="IPR050469">
    <property type="entry name" value="Diguanylate_Cyclase"/>
</dbReference>
<keyword evidence="1" id="KW-0812">Transmembrane</keyword>
<dbReference type="SMART" id="SM00267">
    <property type="entry name" value="GGDEF"/>
    <property type="match status" value="1"/>
</dbReference>
<gene>
    <name evidence="3" type="ORF">GCM10008937_32500</name>
</gene>
<dbReference type="NCBIfam" id="TIGR00254">
    <property type="entry name" value="GGDEF"/>
    <property type="match status" value="1"/>
</dbReference>
<dbReference type="SUPFAM" id="SSF55073">
    <property type="entry name" value="Nucleotide cyclase"/>
    <property type="match status" value="1"/>
</dbReference>
<accession>A0ABN1CPR4</accession>
<dbReference type="PANTHER" id="PTHR45138:SF9">
    <property type="entry name" value="DIGUANYLATE CYCLASE DGCM-RELATED"/>
    <property type="match status" value="1"/>
</dbReference>
<keyword evidence="1" id="KW-0472">Membrane</keyword>
<feature type="transmembrane region" description="Helical" evidence="1">
    <location>
        <begin position="20"/>
        <end position="40"/>
    </location>
</feature>
<feature type="transmembrane region" description="Helical" evidence="1">
    <location>
        <begin position="46"/>
        <end position="65"/>
    </location>
</feature>
<proteinExistence type="predicted"/>
<protein>
    <recommendedName>
        <fullName evidence="2">GGDEF domain-containing protein</fullName>
    </recommendedName>
</protein>
<dbReference type="PANTHER" id="PTHR45138">
    <property type="entry name" value="REGULATORY COMPONENTS OF SENSORY TRANSDUCTION SYSTEM"/>
    <property type="match status" value="1"/>
</dbReference>
<dbReference type="Proteomes" id="UP001500191">
    <property type="component" value="Unassembled WGS sequence"/>
</dbReference>
<feature type="transmembrane region" description="Helical" evidence="1">
    <location>
        <begin position="149"/>
        <end position="170"/>
    </location>
</feature>
<dbReference type="InterPro" id="IPR029787">
    <property type="entry name" value="Nucleotide_cyclase"/>
</dbReference>
<organism evidence="3 4">
    <name type="scientific">Deinococcus depolymerans</name>
    <dbReference type="NCBI Taxonomy" id="392408"/>
    <lineage>
        <taxon>Bacteria</taxon>
        <taxon>Thermotogati</taxon>
        <taxon>Deinococcota</taxon>
        <taxon>Deinococci</taxon>
        <taxon>Deinococcales</taxon>
        <taxon>Deinococcaceae</taxon>
        <taxon>Deinococcus</taxon>
    </lineage>
</organism>
<feature type="transmembrane region" description="Helical" evidence="1">
    <location>
        <begin position="77"/>
        <end position="95"/>
    </location>
</feature>
<dbReference type="InterPro" id="IPR043128">
    <property type="entry name" value="Rev_trsase/Diguanyl_cyclase"/>
</dbReference>
<dbReference type="CDD" id="cd01949">
    <property type="entry name" value="GGDEF"/>
    <property type="match status" value="1"/>
</dbReference>
<comment type="caution">
    <text evidence="3">The sequence shown here is derived from an EMBL/GenBank/DDBJ whole genome shotgun (WGS) entry which is preliminary data.</text>
</comment>
<dbReference type="EMBL" id="BAAADB010000031">
    <property type="protein sequence ID" value="GAA0522470.1"/>
    <property type="molecule type" value="Genomic_DNA"/>
</dbReference>
<reference evidence="3 4" key="1">
    <citation type="journal article" date="2019" name="Int. J. Syst. Evol. Microbiol.">
        <title>The Global Catalogue of Microorganisms (GCM) 10K type strain sequencing project: providing services to taxonomists for standard genome sequencing and annotation.</title>
        <authorList>
            <consortium name="The Broad Institute Genomics Platform"/>
            <consortium name="The Broad Institute Genome Sequencing Center for Infectious Disease"/>
            <person name="Wu L."/>
            <person name="Ma J."/>
        </authorList>
    </citation>
    <scope>NUCLEOTIDE SEQUENCE [LARGE SCALE GENOMIC DNA]</scope>
    <source>
        <strain evidence="3 4">JCM 14368</strain>
    </source>
</reference>
<sequence length="338" mass="35770">MPLLPAQSPLKARRDQRYSAHLSLALLSTGVHGALLWYDLTHDRQTMPSLTGAVILSAFLTATVLSRRIPLDTLTTTVAYALPVWVVLQVVAAGLQGQGVPPAYFLSLGVVGLLAFVWLPLAQAVTLLLPVAGFMFAAVLLFNPQDLPLMLYSTFLIALMGLLTLHGQLIGPERARRLSQQRLAHTDSLTGLLNRQGGRAALQSLTASPLNAARVAAVLVDIDGFGTLNTRLGPEAADQLLVEFAGLLGRVIPPGSVLARWDADAFVLILTDVGMAGAHDAAERVVRAARNLNLPHLNGAPVSAGVAFAAETEDPDALMDLCAQRLGQARAAGGNRWA</sequence>
<evidence type="ECO:0000313" key="4">
    <source>
        <dbReference type="Proteomes" id="UP001500191"/>
    </source>
</evidence>
<dbReference type="RefSeq" id="WP_343761118.1">
    <property type="nucleotide sequence ID" value="NZ_BAAADB010000031.1"/>
</dbReference>
<evidence type="ECO:0000313" key="3">
    <source>
        <dbReference type="EMBL" id="GAA0522470.1"/>
    </source>
</evidence>
<keyword evidence="4" id="KW-1185">Reference proteome</keyword>
<feature type="transmembrane region" description="Helical" evidence="1">
    <location>
        <begin position="126"/>
        <end position="143"/>
    </location>
</feature>
<dbReference type="Pfam" id="PF00990">
    <property type="entry name" value="GGDEF"/>
    <property type="match status" value="1"/>
</dbReference>
<evidence type="ECO:0000259" key="2">
    <source>
        <dbReference type="PROSITE" id="PS50887"/>
    </source>
</evidence>
<dbReference type="PROSITE" id="PS50887">
    <property type="entry name" value="GGDEF"/>
    <property type="match status" value="1"/>
</dbReference>
<evidence type="ECO:0000256" key="1">
    <source>
        <dbReference type="SAM" id="Phobius"/>
    </source>
</evidence>
<keyword evidence="1" id="KW-1133">Transmembrane helix</keyword>
<dbReference type="InterPro" id="IPR000160">
    <property type="entry name" value="GGDEF_dom"/>
</dbReference>
<feature type="domain" description="GGDEF" evidence="2">
    <location>
        <begin position="213"/>
        <end position="338"/>
    </location>
</feature>
<name>A0ABN1CPR4_9DEIO</name>
<dbReference type="Gene3D" id="3.30.70.270">
    <property type="match status" value="1"/>
</dbReference>